<dbReference type="PANTHER" id="PTHR37360:SF1">
    <property type="entry name" value="FMR1 NEIGHBOR PROTEIN"/>
    <property type="match status" value="1"/>
</dbReference>
<dbReference type="PANTHER" id="PTHR37360">
    <property type="entry name" value="FRAGILE X MENTAL RETARDATION 1 NEIGHBOR PROTEIN"/>
    <property type="match status" value="1"/>
</dbReference>
<dbReference type="GeneTree" id="ENSGT00390000007953"/>
<protein>
    <recommendedName>
        <fullName evidence="4">FMR1 neighbor</fullName>
    </recommendedName>
</protein>
<dbReference type="AlphaFoldDB" id="A0A671DLD4"/>
<feature type="transmembrane region" description="Helical" evidence="1">
    <location>
        <begin position="70"/>
        <end position="90"/>
    </location>
</feature>
<reference evidence="3" key="3">
    <citation type="submission" date="2018-12" db="EMBL/GenBank/DDBJ databases">
        <title>G10K-VGP greater horseshoe bat female genome, primary haplotype.</title>
        <authorList>
            <person name="Teeling E."/>
            <person name="Myers G."/>
            <person name="Vernes S."/>
            <person name="Pippel M."/>
            <person name="Winkler S."/>
            <person name="Fedrigo O."/>
            <person name="Rhie A."/>
            <person name="Koren S."/>
            <person name="Phillippy A."/>
            <person name="Lewin H."/>
            <person name="Damas J."/>
            <person name="Howe K."/>
            <person name="Mountcastle J."/>
            <person name="Jarvis E.D."/>
        </authorList>
    </citation>
    <scope>NUCLEOTIDE SEQUENCE [LARGE SCALE GENOMIC DNA]</scope>
</reference>
<keyword evidence="3" id="KW-1185">Reference proteome</keyword>
<dbReference type="Ensembl" id="ENSRFET00010000178.1">
    <property type="protein sequence ID" value="ENSRFEP00010000160.1"/>
    <property type="gene ID" value="ENSRFEG00010000124.1"/>
</dbReference>
<dbReference type="InParanoid" id="A0A671DLD4"/>
<evidence type="ECO:0000313" key="2">
    <source>
        <dbReference type="Ensembl" id="ENSRFEP00010000160.1"/>
    </source>
</evidence>
<dbReference type="Proteomes" id="UP000472240">
    <property type="component" value="Chromosome 1"/>
</dbReference>
<evidence type="ECO:0000313" key="3">
    <source>
        <dbReference type="Proteomes" id="UP000472240"/>
    </source>
</evidence>
<keyword evidence="1" id="KW-0472">Membrane</keyword>
<evidence type="ECO:0008006" key="4">
    <source>
        <dbReference type="Google" id="ProtNLM"/>
    </source>
</evidence>
<reference evidence="2" key="5">
    <citation type="submission" date="2025-09" db="UniProtKB">
        <authorList>
            <consortium name="Ensembl"/>
        </authorList>
    </citation>
    <scope>IDENTIFICATION</scope>
</reference>
<reference evidence="2" key="4">
    <citation type="submission" date="2025-08" db="UniProtKB">
        <authorList>
            <consortium name="Ensembl"/>
        </authorList>
    </citation>
    <scope>IDENTIFICATION</scope>
</reference>
<dbReference type="FunCoup" id="A0A671DLD4">
    <property type="interactions" value="23"/>
</dbReference>
<dbReference type="InterPro" id="IPR055331">
    <property type="entry name" value="FMR1-like"/>
</dbReference>
<sequence length="258" mass="29380">MPLEDRLIIGRSRLTSCDIEMGLTDENPEVVSYSGGNSPKGQAMSQTPWQACRQPHHSLMKKWARKHFKMLLPTFCVVMLLCYYMNTGFLNSLSPGDYNQWSDENPSGKVLLNMLNSLSLILFPKACIPKEGQELKACDHGGDLKPSACWEGKCCYSSSSTNFSCFAPFKDKPAQRLRLFGFGVLSMISMGCLPIYLFVVCRNSTWANSLRRKIDKAFKDLKTRRNRQRRDTEMLGLEMEDEEDFIERKEAETKGNSQ</sequence>
<name>A0A671DLD4_RHIFE</name>
<dbReference type="OMA" id="PIYCCSL"/>
<reference evidence="2 3" key="2">
    <citation type="journal article" date="2018" name="Annu Rev Anim Biosci">
        <title>Bat Biology, Genomes, and the Bat1K Project: To Generate Chromosome-Level Genomes for All Living Bat Species.</title>
        <authorList>
            <person name="Teeling E.C."/>
            <person name="Vernes S.C."/>
            <person name="Davalos L.M."/>
            <person name="Ray D.A."/>
            <person name="Gilbert M.T.P."/>
            <person name="Myers E."/>
        </authorList>
    </citation>
    <scope>NUCLEOTIDE SEQUENCE</scope>
</reference>
<proteinExistence type="predicted"/>
<keyword evidence="1" id="KW-0812">Transmembrane</keyword>
<organism evidence="2 3">
    <name type="scientific">Rhinolophus ferrumequinum</name>
    <name type="common">Greater horseshoe bat</name>
    <dbReference type="NCBI Taxonomy" id="59479"/>
    <lineage>
        <taxon>Eukaryota</taxon>
        <taxon>Metazoa</taxon>
        <taxon>Chordata</taxon>
        <taxon>Craniata</taxon>
        <taxon>Vertebrata</taxon>
        <taxon>Euteleostomi</taxon>
        <taxon>Mammalia</taxon>
        <taxon>Eutheria</taxon>
        <taxon>Laurasiatheria</taxon>
        <taxon>Chiroptera</taxon>
        <taxon>Yinpterochiroptera</taxon>
        <taxon>Rhinolophoidea</taxon>
        <taxon>Rhinolophidae</taxon>
        <taxon>Rhinolophinae</taxon>
        <taxon>Rhinolophus</taxon>
    </lineage>
</organism>
<accession>A0A671DLD4</accession>
<feature type="transmembrane region" description="Helical" evidence="1">
    <location>
        <begin position="179"/>
        <end position="199"/>
    </location>
</feature>
<evidence type="ECO:0000256" key="1">
    <source>
        <dbReference type="SAM" id="Phobius"/>
    </source>
</evidence>
<keyword evidence="1" id="KW-1133">Transmembrane helix</keyword>
<reference evidence="2 3" key="1">
    <citation type="journal article" date="2015" name="Annu Rev Anim Biosci">
        <title>The Genome 10K Project: a way forward.</title>
        <authorList>
            <person name="Koepfli K.P."/>
            <person name="Paten B."/>
            <person name="O'Brien S.J."/>
            <person name="Koepfli K.P."/>
            <person name="Paten B."/>
            <person name="Antunes A."/>
            <person name="Belov K."/>
            <person name="Bustamante C."/>
            <person name="Castoe T.A."/>
            <person name="Clawson H."/>
            <person name="Crawford A.J."/>
            <person name="Diekhans M."/>
            <person name="Distel D."/>
            <person name="Durbin R."/>
            <person name="Earl D."/>
            <person name="Fujita M.K."/>
            <person name="Gamble T."/>
            <person name="Georges A."/>
            <person name="Gemmell N."/>
            <person name="Gilbert M.T."/>
            <person name="Graves J.M."/>
            <person name="Green R.E."/>
            <person name="Hickey G."/>
            <person name="Jarvis E.D."/>
            <person name="Johnson W."/>
            <person name="Komissarov A."/>
            <person name="Korf I."/>
            <person name="Kuhn R."/>
            <person name="Larkin D.M."/>
            <person name="Lewin H."/>
            <person name="Lopez J.V."/>
            <person name="Ma J."/>
            <person name="Marques-Bonet T."/>
            <person name="Miller W."/>
            <person name="Murphy R."/>
            <person name="Pevzner P."/>
            <person name="Shapiro B."/>
            <person name="Steiner C."/>
            <person name="Tamazian G."/>
            <person name="Venkatesh B."/>
            <person name="Wang J."/>
            <person name="Wayne R."/>
            <person name="Wiley E."/>
            <person name="Yang H."/>
            <person name="Zhang G."/>
            <person name="Haussler D."/>
            <person name="Ryder O."/>
            <person name="O'Brien S.J."/>
        </authorList>
    </citation>
    <scope>NUCLEOTIDE SEQUENCE</scope>
</reference>